<evidence type="ECO:0000313" key="9">
    <source>
        <dbReference type="EMBL" id="KJU83800.1"/>
    </source>
</evidence>
<evidence type="ECO:0000256" key="5">
    <source>
        <dbReference type="ARBA" id="ARBA00023004"/>
    </source>
</evidence>
<dbReference type="CDD" id="cd01335">
    <property type="entry name" value="Radical_SAM"/>
    <property type="match status" value="1"/>
</dbReference>
<sequence length="338" mass="38181">MRISGFDPYFYLQWHINSQCNLSCAHCYVQQRRPQLSEAELFLVLDKYIAFLNQKAIKGRIQFSGGEPFLSGALMPLLVQAGKHGLPTRVLSNGTVITAELASALPQTGCRTVQISLDGDRTMHNDLRGNNAFERALEGAINLRNNNITVTFMMTVSRRNHLSLKCVYDICRQYADRFSFSRLVPIGTGSQMSSDVLSIKETKRLFKAFFELKSDDGSPKSRISKPISRPMRDPLWHPYFKRCNPYLLNGCSIGYNGVCIDSDGTVYPCRRLPIPLGNILTEDLADIYNSEVLNQLRNRDLLKGKCGRCPLRWQCGGCRAIAYALTGDYLQQDPQCFR</sequence>
<dbReference type="InterPro" id="IPR007197">
    <property type="entry name" value="rSAM"/>
</dbReference>
<dbReference type="EMBL" id="LACI01001713">
    <property type="protein sequence ID" value="KJU83800.1"/>
    <property type="molecule type" value="Genomic_DNA"/>
</dbReference>
<dbReference type="Pfam" id="PF04055">
    <property type="entry name" value="Radical_SAM"/>
    <property type="match status" value="1"/>
</dbReference>
<proteinExistence type="predicted"/>
<feature type="domain" description="Radical SAM core" evidence="7">
    <location>
        <begin position="19"/>
        <end position="156"/>
    </location>
</feature>
<dbReference type="PANTHER" id="PTHR11228:SF7">
    <property type="entry name" value="PQQA PEPTIDE CYCLASE"/>
    <property type="match status" value="1"/>
</dbReference>
<dbReference type="GO" id="GO:0046872">
    <property type="term" value="F:metal ion binding"/>
    <property type="evidence" value="ECO:0007669"/>
    <property type="project" value="UniProtKB-KW"/>
</dbReference>
<evidence type="ECO:0000256" key="3">
    <source>
        <dbReference type="ARBA" id="ARBA00022691"/>
    </source>
</evidence>
<comment type="caution">
    <text evidence="9">The sequence shown here is derived from an EMBL/GenBank/DDBJ whole genome shotgun (WGS) entry which is preliminary data.</text>
</comment>
<organism evidence="9 10">
    <name type="scientific">Candidatus Magnetobacterium bavaricum</name>
    <dbReference type="NCBI Taxonomy" id="29290"/>
    <lineage>
        <taxon>Bacteria</taxon>
        <taxon>Pseudomonadati</taxon>
        <taxon>Nitrospirota</taxon>
        <taxon>Thermodesulfovibrionia</taxon>
        <taxon>Thermodesulfovibrionales</taxon>
        <taxon>Candidatus Magnetobacteriaceae</taxon>
        <taxon>Candidatus Magnetobacterium</taxon>
    </lineage>
</organism>
<evidence type="ECO:0000259" key="8">
    <source>
        <dbReference type="Pfam" id="PF13186"/>
    </source>
</evidence>
<name>A0A0F3GPE8_9BACT</name>
<keyword evidence="6" id="KW-0411">Iron-sulfur</keyword>
<evidence type="ECO:0000256" key="2">
    <source>
        <dbReference type="ARBA" id="ARBA00022485"/>
    </source>
</evidence>
<evidence type="ECO:0000259" key="7">
    <source>
        <dbReference type="Pfam" id="PF04055"/>
    </source>
</evidence>
<keyword evidence="5" id="KW-0408">Iron</keyword>
<dbReference type="Gene3D" id="3.20.20.70">
    <property type="entry name" value="Aldolase class I"/>
    <property type="match status" value="1"/>
</dbReference>
<keyword evidence="4" id="KW-0479">Metal-binding</keyword>
<dbReference type="SFLD" id="SFLDG01386">
    <property type="entry name" value="main_SPASM_domain-containing"/>
    <property type="match status" value="1"/>
</dbReference>
<keyword evidence="10" id="KW-1185">Reference proteome</keyword>
<dbReference type="Pfam" id="PF13186">
    <property type="entry name" value="SPASM"/>
    <property type="match status" value="1"/>
</dbReference>
<evidence type="ECO:0000256" key="4">
    <source>
        <dbReference type="ARBA" id="ARBA00022723"/>
    </source>
</evidence>
<keyword evidence="2" id="KW-0004">4Fe-4S</keyword>
<dbReference type="PANTHER" id="PTHR11228">
    <property type="entry name" value="RADICAL SAM DOMAIN PROTEIN"/>
    <property type="match status" value="1"/>
</dbReference>
<keyword evidence="3" id="KW-0949">S-adenosyl-L-methionine</keyword>
<accession>A0A0F3GPE8</accession>
<dbReference type="Proteomes" id="UP000033423">
    <property type="component" value="Unassembled WGS sequence"/>
</dbReference>
<dbReference type="SUPFAM" id="SSF102114">
    <property type="entry name" value="Radical SAM enzymes"/>
    <property type="match status" value="1"/>
</dbReference>
<evidence type="ECO:0000256" key="1">
    <source>
        <dbReference type="ARBA" id="ARBA00001966"/>
    </source>
</evidence>
<dbReference type="InterPro" id="IPR023885">
    <property type="entry name" value="4Fe4S-binding_SPASM_dom"/>
</dbReference>
<dbReference type="InterPro" id="IPR017200">
    <property type="entry name" value="PqqE-like"/>
</dbReference>
<dbReference type="NCBIfam" id="TIGR04085">
    <property type="entry name" value="rSAM_more_4Fe4S"/>
    <property type="match status" value="1"/>
</dbReference>
<dbReference type="PIRSF" id="PIRSF037420">
    <property type="entry name" value="PQQ_syn_pqqE"/>
    <property type="match status" value="1"/>
</dbReference>
<protein>
    <submittedName>
        <fullName evidence="9">Radical SAM domain-containing protein</fullName>
    </submittedName>
</protein>
<evidence type="ECO:0000256" key="6">
    <source>
        <dbReference type="ARBA" id="ARBA00023014"/>
    </source>
</evidence>
<dbReference type="InterPro" id="IPR058240">
    <property type="entry name" value="rSAM_sf"/>
</dbReference>
<gene>
    <name evidence="9" type="ORF">MBAV_003995</name>
</gene>
<dbReference type="InterPro" id="IPR013785">
    <property type="entry name" value="Aldolase_TIM"/>
</dbReference>
<comment type="cofactor">
    <cofactor evidence="1">
        <name>[4Fe-4S] cluster</name>
        <dbReference type="ChEBI" id="CHEBI:49883"/>
    </cofactor>
</comment>
<dbReference type="InterPro" id="IPR050377">
    <property type="entry name" value="Radical_SAM_PqqE_MftC-like"/>
</dbReference>
<dbReference type="SFLD" id="SFLDS00029">
    <property type="entry name" value="Radical_SAM"/>
    <property type="match status" value="1"/>
</dbReference>
<dbReference type="GO" id="GO:0003824">
    <property type="term" value="F:catalytic activity"/>
    <property type="evidence" value="ECO:0007669"/>
    <property type="project" value="InterPro"/>
</dbReference>
<reference evidence="9 10" key="1">
    <citation type="submission" date="2015-02" db="EMBL/GenBank/DDBJ databases">
        <title>Single-cell genomics of uncultivated deep-branching MTB reveals a conserved set of magnetosome genes.</title>
        <authorList>
            <person name="Kolinko S."/>
            <person name="Richter M."/>
            <person name="Glockner F.O."/>
            <person name="Brachmann A."/>
            <person name="Schuler D."/>
        </authorList>
    </citation>
    <scope>NUCLEOTIDE SEQUENCE [LARGE SCALE GENOMIC DNA]</scope>
    <source>
        <strain evidence="9">TM-1</strain>
    </source>
</reference>
<evidence type="ECO:0000313" key="10">
    <source>
        <dbReference type="Proteomes" id="UP000033423"/>
    </source>
</evidence>
<dbReference type="SFLD" id="SFLDG01067">
    <property type="entry name" value="SPASM/twitch_domain_containing"/>
    <property type="match status" value="1"/>
</dbReference>
<dbReference type="GO" id="GO:0051539">
    <property type="term" value="F:4 iron, 4 sulfur cluster binding"/>
    <property type="evidence" value="ECO:0007669"/>
    <property type="project" value="UniProtKB-KW"/>
</dbReference>
<feature type="domain" description="4Fe4S-binding SPASM" evidence="8">
    <location>
        <begin position="251"/>
        <end position="310"/>
    </location>
</feature>
<dbReference type="AlphaFoldDB" id="A0A0F3GPE8"/>
<dbReference type="CDD" id="cd21123">
    <property type="entry name" value="SPASM_MftC-like"/>
    <property type="match status" value="1"/>
</dbReference>